<dbReference type="Proteomes" id="UP000808337">
    <property type="component" value="Unassembled WGS sequence"/>
</dbReference>
<evidence type="ECO:0000256" key="3">
    <source>
        <dbReference type="ARBA" id="ARBA00022729"/>
    </source>
</evidence>
<evidence type="ECO:0000259" key="7">
    <source>
        <dbReference type="Pfam" id="PF07980"/>
    </source>
</evidence>
<evidence type="ECO:0000313" key="10">
    <source>
        <dbReference type="Proteomes" id="UP000808337"/>
    </source>
</evidence>
<evidence type="ECO:0000256" key="2">
    <source>
        <dbReference type="ARBA" id="ARBA00006275"/>
    </source>
</evidence>
<dbReference type="Gene3D" id="1.25.40.390">
    <property type="match status" value="1"/>
</dbReference>
<proteinExistence type="inferred from homology"/>
<dbReference type="InterPro" id="IPR011990">
    <property type="entry name" value="TPR-like_helical_dom_sf"/>
</dbReference>
<dbReference type="InterPro" id="IPR033985">
    <property type="entry name" value="SusD-like_N"/>
</dbReference>
<dbReference type="AlphaFoldDB" id="A0A9D7SU03"/>
<sequence>MKRNTYFLSLILSLAFWCASCTDLLNKEPLGRLDADNYFKTANDAIQAVNATYQPLLINGTNNNYYWVFGTIASDDAVVGGDGSRPGIIDIDIFKQTPATQEVNDYWKLNYAGIVQANTVITKTPLIDADATLKNRVIGEALFLRAYYHFTLAQVFGDVPLILNIQAPKDVNVTRTSQTTVFEQVATDAGDAASMLPVSYGASDVGRATKGAALALKAKAHLYLKQWDQVVSTVAEIKALGVYSLQADYRNNFLKTTQNNSESVFEIQHANLELGVGNNLNQQWLSKKIPDGYGFAEVTTDFVNTFEPGDPRLLFTVARKNEDYFGTPYKASFSSTGASPRKFLQPTSEVTQKADGDINYTAIRYDEVLLWEAEALAELGRTGDALAPLEEVRARARAQATNPATTLPAITTTDKTALIDIIRHERRVELGFEFHRFFDLVRWGIAKDVLTGFVEGKNEVFPIPQTELDLNPNLAQNPGY</sequence>
<dbReference type="Pfam" id="PF07980">
    <property type="entry name" value="SusD_RagB"/>
    <property type="match status" value="1"/>
</dbReference>
<comment type="caution">
    <text evidence="9">The sequence shown here is derived from an EMBL/GenBank/DDBJ whole genome shotgun (WGS) entry which is preliminary data.</text>
</comment>
<keyword evidence="4" id="KW-0472">Membrane</keyword>
<dbReference type="GO" id="GO:0009279">
    <property type="term" value="C:cell outer membrane"/>
    <property type="evidence" value="ECO:0007669"/>
    <property type="project" value="UniProtKB-SubCell"/>
</dbReference>
<accession>A0A9D7SU03</accession>
<gene>
    <name evidence="9" type="ORF">IPP15_11650</name>
</gene>
<dbReference type="SUPFAM" id="SSF48452">
    <property type="entry name" value="TPR-like"/>
    <property type="match status" value="1"/>
</dbReference>
<name>A0A9D7SU03_9BACT</name>
<feature type="signal peptide" evidence="6">
    <location>
        <begin position="1"/>
        <end position="19"/>
    </location>
</feature>
<organism evidence="9 10">
    <name type="scientific">Candidatus Opimibacter skivensis</name>
    <dbReference type="NCBI Taxonomy" id="2982028"/>
    <lineage>
        <taxon>Bacteria</taxon>
        <taxon>Pseudomonadati</taxon>
        <taxon>Bacteroidota</taxon>
        <taxon>Saprospiria</taxon>
        <taxon>Saprospirales</taxon>
        <taxon>Saprospiraceae</taxon>
        <taxon>Candidatus Opimibacter</taxon>
    </lineage>
</organism>
<protein>
    <submittedName>
        <fullName evidence="9">RagB/SusD family nutrient uptake outer membrane protein</fullName>
    </submittedName>
</protein>
<feature type="chain" id="PRO_5038341267" evidence="6">
    <location>
        <begin position="20"/>
        <end position="480"/>
    </location>
</feature>
<evidence type="ECO:0000256" key="5">
    <source>
        <dbReference type="ARBA" id="ARBA00023237"/>
    </source>
</evidence>
<evidence type="ECO:0000259" key="8">
    <source>
        <dbReference type="Pfam" id="PF14322"/>
    </source>
</evidence>
<evidence type="ECO:0000256" key="4">
    <source>
        <dbReference type="ARBA" id="ARBA00023136"/>
    </source>
</evidence>
<dbReference type="InterPro" id="IPR012944">
    <property type="entry name" value="SusD_RagB_dom"/>
</dbReference>
<evidence type="ECO:0000256" key="1">
    <source>
        <dbReference type="ARBA" id="ARBA00004442"/>
    </source>
</evidence>
<feature type="domain" description="SusD-like N-terminal" evidence="8">
    <location>
        <begin position="100"/>
        <end position="221"/>
    </location>
</feature>
<dbReference type="EMBL" id="JADKGY010000008">
    <property type="protein sequence ID" value="MBK9983057.1"/>
    <property type="molecule type" value="Genomic_DNA"/>
</dbReference>
<evidence type="ECO:0000256" key="6">
    <source>
        <dbReference type="SAM" id="SignalP"/>
    </source>
</evidence>
<comment type="subcellular location">
    <subcellularLocation>
        <location evidence="1">Cell outer membrane</location>
    </subcellularLocation>
</comment>
<keyword evidence="5" id="KW-0998">Cell outer membrane</keyword>
<comment type="similarity">
    <text evidence="2">Belongs to the SusD family.</text>
</comment>
<keyword evidence="3 6" id="KW-0732">Signal</keyword>
<dbReference type="CDD" id="cd08977">
    <property type="entry name" value="SusD"/>
    <property type="match status" value="1"/>
</dbReference>
<feature type="domain" description="RagB/SusD" evidence="7">
    <location>
        <begin position="291"/>
        <end position="457"/>
    </location>
</feature>
<dbReference type="Pfam" id="PF14322">
    <property type="entry name" value="SusD-like_3"/>
    <property type="match status" value="1"/>
</dbReference>
<evidence type="ECO:0000313" key="9">
    <source>
        <dbReference type="EMBL" id="MBK9983057.1"/>
    </source>
</evidence>
<reference evidence="9 10" key="1">
    <citation type="submission" date="2020-10" db="EMBL/GenBank/DDBJ databases">
        <title>Connecting structure to function with the recovery of over 1000 high-quality activated sludge metagenome-assembled genomes encoding full-length rRNA genes using long-read sequencing.</title>
        <authorList>
            <person name="Singleton C.M."/>
            <person name="Petriglieri F."/>
            <person name="Kristensen J.M."/>
            <person name="Kirkegaard R.H."/>
            <person name="Michaelsen T.Y."/>
            <person name="Andersen M.H."/>
            <person name="Karst S.M."/>
            <person name="Dueholm M.S."/>
            <person name="Nielsen P.H."/>
            <person name="Albertsen M."/>
        </authorList>
    </citation>
    <scope>NUCLEOTIDE SEQUENCE [LARGE SCALE GENOMIC DNA]</scope>
    <source>
        <strain evidence="9">Ribe_18-Q3-R11-54_MAXAC.273</strain>
    </source>
</reference>